<dbReference type="EC" id="2.4.1.122" evidence="4"/>
<evidence type="ECO:0000256" key="3">
    <source>
        <dbReference type="ARBA" id="ARBA00006462"/>
    </source>
</evidence>
<dbReference type="PANTHER" id="PTHR23033">
    <property type="entry name" value="BETA1,3-GALACTOSYLTRANSFERASE"/>
    <property type="match status" value="1"/>
</dbReference>
<evidence type="ECO:0000256" key="8">
    <source>
        <dbReference type="ARBA" id="ARBA00022741"/>
    </source>
</evidence>
<evidence type="ECO:0000256" key="9">
    <source>
        <dbReference type="ARBA" id="ARBA00022968"/>
    </source>
</evidence>
<dbReference type="AlphaFoldDB" id="A0AAD9MTF1"/>
<evidence type="ECO:0000256" key="1">
    <source>
        <dbReference type="ARBA" id="ARBA00004606"/>
    </source>
</evidence>
<dbReference type="Pfam" id="PF02434">
    <property type="entry name" value="Fringe"/>
    <property type="match status" value="1"/>
</dbReference>
<dbReference type="GO" id="GO:0016020">
    <property type="term" value="C:membrane"/>
    <property type="evidence" value="ECO:0007669"/>
    <property type="project" value="UniProtKB-SubCell"/>
</dbReference>
<keyword evidence="7" id="KW-0812">Transmembrane</keyword>
<name>A0AAD9MTF1_9ANNE</name>
<dbReference type="GO" id="GO:0016263">
    <property type="term" value="F:glycoprotein-N-acetylgalactosamine 3-beta-galactosyltransferase activity"/>
    <property type="evidence" value="ECO:0007669"/>
    <property type="project" value="UniProtKB-EC"/>
</dbReference>
<accession>A0AAD9MTF1</accession>
<evidence type="ECO:0000256" key="11">
    <source>
        <dbReference type="ARBA" id="ARBA00023136"/>
    </source>
</evidence>
<keyword evidence="11" id="KW-0472">Membrane</keyword>
<comment type="subcellular location">
    <subcellularLocation>
        <location evidence="1">Membrane</location>
        <topology evidence="1">Single-pass type II membrane protein</topology>
    </subcellularLocation>
</comment>
<dbReference type="Proteomes" id="UP001208570">
    <property type="component" value="Unassembled WGS sequence"/>
</dbReference>
<evidence type="ECO:0000256" key="4">
    <source>
        <dbReference type="ARBA" id="ARBA00012557"/>
    </source>
</evidence>
<evidence type="ECO:0000256" key="7">
    <source>
        <dbReference type="ARBA" id="ARBA00022692"/>
    </source>
</evidence>
<organism evidence="13 14">
    <name type="scientific">Paralvinella palmiformis</name>
    <dbReference type="NCBI Taxonomy" id="53620"/>
    <lineage>
        <taxon>Eukaryota</taxon>
        <taxon>Metazoa</taxon>
        <taxon>Spiralia</taxon>
        <taxon>Lophotrochozoa</taxon>
        <taxon>Annelida</taxon>
        <taxon>Polychaeta</taxon>
        <taxon>Sedentaria</taxon>
        <taxon>Canalipalpata</taxon>
        <taxon>Terebellida</taxon>
        <taxon>Terebelliformia</taxon>
        <taxon>Alvinellidae</taxon>
        <taxon>Paralvinella</taxon>
    </lineage>
</organism>
<evidence type="ECO:0000313" key="14">
    <source>
        <dbReference type="Proteomes" id="UP001208570"/>
    </source>
</evidence>
<keyword evidence="6" id="KW-0808">Transferase</keyword>
<evidence type="ECO:0000313" key="13">
    <source>
        <dbReference type="EMBL" id="KAK2145132.1"/>
    </source>
</evidence>
<dbReference type="GO" id="GO:0000166">
    <property type="term" value="F:nucleotide binding"/>
    <property type="evidence" value="ECO:0007669"/>
    <property type="project" value="UniProtKB-KW"/>
</dbReference>
<evidence type="ECO:0000259" key="12">
    <source>
        <dbReference type="Pfam" id="PF02434"/>
    </source>
</evidence>
<keyword evidence="8" id="KW-0547">Nucleotide-binding</keyword>
<gene>
    <name evidence="13" type="ORF">LSH36_700g01038</name>
</gene>
<dbReference type="Gene3D" id="3.90.550.50">
    <property type="match status" value="1"/>
</dbReference>
<evidence type="ECO:0000256" key="2">
    <source>
        <dbReference type="ARBA" id="ARBA00004922"/>
    </source>
</evidence>
<keyword evidence="10" id="KW-1133">Transmembrane helix</keyword>
<proteinExistence type="inferred from homology"/>
<comment type="similarity">
    <text evidence="3">Belongs to the glycosyltransferase 31 family. Beta3-Gal-T subfamily.</text>
</comment>
<evidence type="ECO:0000256" key="5">
    <source>
        <dbReference type="ARBA" id="ARBA00022676"/>
    </source>
</evidence>
<keyword evidence="14" id="KW-1185">Reference proteome</keyword>
<dbReference type="EMBL" id="JAODUP010000700">
    <property type="protein sequence ID" value="KAK2145132.1"/>
    <property type="molecule type" value="Genomic_DNA"/>
</dbReference>
<feature type="non-terminal residue" evidence="13">
    <location>
        <position position="244"/>
    </location>
</feature>
<dbReference type="InterPro" id="IPR026050">
    <property type="entry name" value="C1GALT1/C1GALT1_chp1"/>
</dbReference>
<keyword evidence="9" id="KW-0735">Signal-anchor</keyword>
<dbReference type="InterPro" id="IPR003378">
    <property type="entry name" value="Fringe-like_glycosylTrfase"/>
</dbReference>
<sequence length="244" mass="27932">NDKVRKVQKVRVVCWINTCNANLETKAKAIKETWGKRCDVLLFVADQTNNSFPTIGFNTTEGKLRMVPRIFKAFDYVYRHNLDDGDWFLRSDDDAYVIMENLRYMLTSYNAAEKWYLGGAYDFGPKQGFNSGGASFVLSKAALSALYMRAAGECTNEYKTVGRDDIELGRCLYHLGVNISDTRDILNGIKFQGMDSISEYTISFHHLTIDELYTFEMLLYQIRPYGVVNKLHDLNKSNKMTPVS</sequence>
<comment type="caution">
    <text evidence="13">The sequence shown here is derived from an EMBL/GenBank/DDBJ whole genome shotgun (WGS) entry which is preliminary data.</text>
</comment>
<evidence type="ECO:0000256" key="10">
    <source>
        <dbReference type="ARBA" id="ARBA00022989"/>
    </source>
</evidence>
<feature type="domain" description="Fringe-like glycosyltransferase" evidence="12">
    <location>
        <begin position="11"/>
        <end position="182"/>
    </location>
</feature>
<evidence type="ECO:0000256" key="6">
    <source>
        <dbReference type="ARBA" id="ARBA00022679"/>
    </source>
</evidence>
<comment type="pathway">
    <text evidence="2">Protein modification; protein glycosylation.</text>
</comment>
<protein>
    <recommendedName>
        <fullName evidence="4">N-acetylgalactosaminide beta-1,3-galactosyltransferase</fullName>
        <ecNumber evidence="4">2.4.1.122</ecNumber>
    </recommendedName>
</protein>
<keyword evidence="5" id="KW-0328">Glycosyltransferase</keyword>
<dbReference type="PANTHER" id="PTHR23033:SF14">
    <property type="entry name" value="GLYCOPROTEIN-N-ACETYLGALACTOSAMINE 3-BETA-GALACTOSYLTRANSFERASE 1-RELATED"/>
    <property type="match status" value="1"/>
</dbReference>
<reference evidence="13" key="1">
    <citation type="journal article" date="2023" name="Mol. Biol. Evol.">
        <title>Third-Generation Sequencing Reveals the Adaptive Role of the Epigenome in Three Deep-Sea Polychaetes.</title>
        <authorList>
            <person name="Perez M."/>
            <person name="Aroh O."/>
            <person name="Sun Y."/>
            <person name="Lan Y."/>
            <person name="Juniper S.K."/>
            <person name="Young C.R."/>
            <person name="Angers B."/>
            <person name="Qian P.Y."/>
        </authorList>
    </citation>
    <scope>NUCLEOTIDE SEQUENCE</scope>
    <source>
        <strain evidence="13">P08H-3</strain>
    </source>
</reference>